<reference evidence="2" key="3">
    <citation type="journal article" date="2016" name="Gigascience">
        <title>De novo construction of an expanded transcriptome assembly for the western tarnished plant bug, Lygus hesperus.</title>
        <authorList>
            <person name="Tassone E.E."/>
            <person name="Geib S.M."/>
            <person name="Hall B."/>
            <person name="Fabrick J.A."/>
            <person name="Brent C.S."/>
            <person name="Hull J.J."/>
        </authorList>
    </citation>
    <scope>NUCLEOTIDE SEQUENCE</scope>
</reference>
<organism evidence="1">
    <name type="scientific">Lygus hesperus</name>
    <name type="common">Western plant bug</name>
    <dbReference type="NCBI Taxonomy" id="30085"/>
    <lineage>
        <taxon>Eukaryota</taxon>
        <taxon>Metazoa</taxon>
        <taxon>Ecdysozoa</taxon>
        <taxon>Arthropoda</taxon>
        <taxon>Hexapoda</taxon>
        <taxon>Insecta</taxon>
        <taxon>Pterygota</taxon>
        <taxon>Neoptera</taxon>
        <taxon>Paraneoptera</taxon>
        <taxon>Hemiptera</taxon>
        <taxon>Heteroptera</taxon>
        <taxon>Panheteroptera</taxon>
        <taxon>Cimicomorpha</taxon>
        <taxon>Miridae</taxon>
        <taxon>Mirini</taxon>
        <taxon>Lygus</taxon>
    </lineage>
</organism>
<gene>
    <name evidence="1" type="primary">tif11_0</name>
    <name evidence="1" type="ORF">CM83_12284</name>
    <name evidence="2" type="ORF">g.10964</name>
</gene>
<evidence type="ECO:0000313" key="2">
    <source>
        <dbReference type="EMBL" id="JAQ13426.1"/>
    </source>
</evidence>
<accession>A0A0A9XR26</accession>
<proteinExistence type="predicted"/>
<dbReference type="GO" id="GO:0003743">
    <property type="term" value="F:translation initiation factor activity"/>
    <property type="evidence" value="ECO:0007669"/>
    <property type="project" value="UniProtKB-KW"/>
</dbReference>
<dbReference type="EMBL" id="GBHO01021533">
    <property type="protein sequence ID" value="JAG22071.1"/>
    <property type="molecule type" value="Transcribed_RNA"/>
</dbReference>
<keyword evidence="1" id="KW-0648">Protein biosynthesis</keyword>
<reference evidence="1" key="2">
    <citation type="submission" date="2014-07" db="EMBL/GenBank/DDBJ databases">
        <authorList>
            <person name="Hull J."/>
        </authorList>
    </citation>
    <scope>NUCLEOTIDE SEQUENCE</scope>
</reference>
<sequence length="309" mass="36081">MCSSLLMSCDKTRYALNKDLFHFTAHESTKHVIMLDLRQFVVILQEEAKSLHGHINARICTQAKLLLLSCTTTTECVLVDFLFYCLCRVSQKHRHTLGGAHFAFRPTQARKELCMNEGWLEVTESRGNITCETEIRVLVNSLRNDAEHVTLVWWKNMGKGNRKRRRGLHSRKHSSSTVVLHLESKTTSYLTRCVGLFNTCDGAVHLTHVRKITKDECQFWIKAKRNNVFHVLRCHFVNLVYCDVFKVEFFIIGELDDDWYTKRLLKPFGKHKRNKVTHVHRFTTRTTTSVDVEWLSFFVHVKQQVQVAM</sequence>
<name>A0A0A9XR26_LYGHE</name>
<protein>
    <submittedName>
        <fullName evidence="1">Eukaryotic translation initiation factor 1A</fullName>
    </submittedName>
</protein>
<reference evidence="1" key="1">
    <citation type="journal article" date="2014" name="PLoS ONE">
        <title>Transcriptome-Based Identification of ABC Transporters in the Western Tarnished Plant Bug Lygus hesperus.</title>
        <authorList>
            <person name="Hull J.J."/>
            <person name="Chaney K."/>
            <person name="Geib S.M."/>
            <person name="Fabrick J.A."/>
            <person name="Brent C.S."/>
            <person name="Walsh D."/>
            <person name="Lavine L.C."/>
        </authorList>
    </citation>
    <scope>NUCLEOTIDE SEQUENCE</scope>
</reference>
<keyword evidence="1" id="KW-0396">Initiation factor</keyword>
<dbReference type="EMBL" id="GDHC01005203">
    <property type="protein sequence ID" value="JAQ13426.1"/>
    <property type="molecule type" value="Transcribed_RNA"/>
</dbReference>
<dbReference type="AlphaFoldDB" id="A0A0A9XR26"/>
<evidence type="ECO:0000313" key="1">
    <source>
        <dbReference type="EMBL" id="JAG22071.1"/>
    </source>
</evidence>